<dbReference type="EMBL" id="LT629799">
    <property type="protein sequence ID" value="SDU89308.1"/>
    <property type="molecule type" value="Genomic_DNA"/>
</dbReference>
<dbReference type="NCBIfam" id="NF041681">
    <property type="entry name" value="HGxxPAAW"/>
    <property type="match status" value="1"/>
</dbReference>
<dbReference type="STRING" id="546874.SAMN04488544_1557"/>
<evidence type="ECO:0000313" key="3">
    <source>
        <dbReference type="EMBL" id="SDU89308.1"/>
    </source>
</evidence>
<reference evidence="4" key="1">
    <citation type="submission" date="2016-10" db="EMBL/GenBank/DDBJ databases">
        <authorList>
            <person name="Varghese N."/>
            <person name="Submissions S."/>
        </authorList>
    </citation>
    <scope>NUCLEOTIDE SEQUENCE [LARGE SCALE GENOMIC DNA]</scope>
    <source>
        <strain evidence="4">DSM 21743</strain>
    </source>
</reference>
<protein>
    <submittedName>
        <fullName evidence="3">Uncharacterized protein</fullName>
    </submittedName>
</protein>
<evidence type="ECO:0000256" key="2">
    <source>
        <dbReference type="SAM" id="Phobius"/>
    </source>
</evidence>
<feature type="transmembrane region" description="Helical" evidence="2">
    <location>
        <begin position="36"/>
        <end position="55"/>
    </location>
</feature>
<accession>A0A1H2M8P3</accession>
<keyword evidence="2" id="KW-1133">Transmembrane helix</keyword>
<organism evidence="3 4">
    <name type="scientific">Microlunatus sagamiharensis</name>
    <dbReference type="NCBI Taxonomy" id="546874"/>
    <lineage>
        <taxon>Bacteria</taxon>
        <taxon>Bacillati</taxon>
        <taxon>Actinomycetota</taxon>
        <taxon>Actinomycetes</taxon>
        <taxon>Propionibacteriales</taxon>
        <taxon>Propionibacteriaceae</taxon>
        <taxon>Microlunatus</taxon>
    </lineage>
</organism>
<evidence type="ECO:0000313" key="4">
    <source>
        <dbReference type="Proteomes" id="UP000198825"/>
    </source>
</evidence>
<gene>
    <name evidence="3" type="ORF">SAMN04488544_1557</name>
</gene>
<dbReference type="RefSeq" id="WP_091073943.1">
    <property type="nucleotide sequence ID" value="NZ_LT629799.1"/>
</dbReference>
<proteinExistence type="predicted"/>
<evidence type="ECO:0000256" key="1">
    <source>
        <dbReference type="SAM" id="MobiDB-lite"/>
    </source>
</evidence>
<name>A0A1H2M8P3_9ACTN</name>
<feature type="transmembrane region" description="Helical" evidence="2">
    <location>
        <begin position="61"/>
        <end position="81"/>
    </location>
</feature>
<dbReference type="Proteomes" id="UP000198825">
    <property type="component" value="Chromosome I"/>
</dbReference>
<dbReference type="AlphaFoldDB" id="A0A1H2M8P3"/>
<dbReference type="OrthoDB" id="3872677at2"/>
<keyword evidence="4" id="KW-1185">Reference proteome</keyword>
<keyword evidence="2" id="KW-0472">Membrane</keyword>
<feature type="compositionally biased region" description="Basic and acidic residues" evidence="1">
    <location>
        <begin position="15"/>
        <end position="25"/>
    </location>
</feature>
<feature type="region of interest" description="Disordered" evidence="1">
    <location>
        <begin position="1"/>
        <end position="30"/>
    </location>
</feature>
<keyword evidence="2" id="KW-0812">Transmembrane</keyword>
<sequence>MAAPSRAADPSGTARRSEISDPSGERHKHVHHGQTLAAWVGSLTAMVAVVIGGFGVVFQNWVVFGVGVALMAIAGIAALVLQKTGHGAY</sequence>